<dbReference type="SUPFAM" id="SSF143575">
    <property type="entry name" value="GAS2 domain-like"/>
    <property type="match status" value="1"/>
</dbReference>
<reference evidence="6 7" key="1">
    <citation type="submission" date="2020-06" db="EMBL/GenBank/DDBJ databases">
        <authorList>
            <person name="Li R."/>
            <person name="Bekaert M."/>
        </authorList>
    </citation>
    <scope>NUCLEOTIDE SEQUENCE [LARGE SCALE GENOMIC DNA]</scope>
    <source>
        <strain evidence="7">wild</strain>
    </source>
</reference>
<evidence type="ECO:0000259" key="5">
    <source>
        <dbReference type="Pfam" id="PF02187"/>
    </source>
</evidence>
<evidence type="ECO:0000256" key="4">
    <source>
        <dbReference type="SAM" id="MobiDB-lite"/>
    </source>
</evidence>
<proteinExistence type="predicted"/>
<dbReference type="OrthoDB" id="10324640at2759"/>
<keyword evidence="2" id="KW-0963">Cytoplasm</keyword>
<feature type="region of interest" description="Disordered" evidence="4">
    <location>
        <begin position="182"/>
        <end position="220"/>
    </location>
</feature>
<dbReference type="GO" id="GO:0005856">
    <property type="term" value="C:cytoskeleton"/>
    <property type="evidence" value="ECO:0007669"/>
    <property type="project" value="UniProtKB-SubCell"/>
</dbReference>
<keyword evidence="3" id="KW-0206">Cytoskeleton</keyword>
<gene>
    <name evidence="6" type="ORF">MCOR_54524</name>
</gene>
<dbReference type="EMBL" id="CACVKT020009599">
    <property type="protein sequence ID" value="CAC5422476.1"/>
    <property type="molecule type" value="Genomic_DNA"/>
</dbReference>
<organism evidence="6 7">
    <name type="scientific">Mytilus coruscus</name>
    <name type="common">Sea mussel</name>
    <dbReference type="NCBI Taxonomy" id="42192"/>
    <lineage>
        <taxon>Eukaryota</taxon>
        <taxon>Metazoa</taxon>
        <taxon>Spiralia</taxon>
        <taxon>Lophotrochozoa</taxon>
        <taxon>Mollusca</taxon>
        <taxon>Bivalvia</taxon>
        <taxon>Autobranchia</taxon>
        <taxon>Pteriomorphia</taxon>
        <taxon>Mytilida</taxon>
        <taxon>Mytiloidea</taxon>
        <taxon>Mytilidae</taxon>
        <taxon>Mytilinae</taxon>
        <taxon>Mytilus</taxon>
    </lineage>
</organism>
<accession>A0A6J8ERP5</accession>
<evidence type="ECO:0000256" key="1">
    <source>
        <dbReference type="ARBA" id="ARBA00004245"/>
    </source>
</evidence>
<evidence type="ECO:0000256" key="3">
    <source>
        <dbReference type="ARBA" id="ARBA00023212"/>
    </source>
</evidence>
<evidence type="ECO:0000313" key="6">
    <source>
        <dbReference type="EMBL" id="CAC5422476.1"/>
    </source>
</evidence>
<dbReference type="Proteomes" id="UP000507470">
    <property type="component" value="Unassembled WGS sequence"/>
</dbReference>
<dbReference type="AlphaFoldDB" id="A0A6J8ERP5"/>
<dbReference type="Pfam" id="PF02187">
    <property type="entry name" value="GAS2"/>
    <property type="match status" value="1"/>
</dbReference>
<evidence type="ECO:0000313" key="7">
    <source>
        <dbReference type="Proteomes" id="UP000507470"/>
    </source>
</evidence>
<evidence type="ECO:0000256" key="2">
    <source>
        <dbReference type="ARBA" id="ARBA00022490"/>
    </source>
</evidence>
<dbReference type="InterPro" id="IPR003108">
    <property type="entry name" value="GAR_dom"/>
</dbReference>
<protein>
    <recommendedName>
        <fullName evidence="5">GAR domain-containing protein</fullName>
    </recommendedName>
</protein>
<dbReference type="InterPro" id="IPR036534">
    <property type="entry name" value="GAR_dom_sf"/>
</dbReference>
<feature type="compositionally biased region" description="Basic and acidic residues" evidence="4">
    <location>
        <begin position="1"/>
        <end position="18"/>
    </location>
</feature>
<sequence length="326" mass="38254">MDNKKRDESSRSKHEVRSSRIKAARIQYAPEGRRGNVYIDEEDMLSSEKIIKNHRDVALVRRPRSKNKYRDRKPIGYVTKEPAADEKTFQKLKYIDTRKEYVVQRVSTRDVHCQMTSKYEIQRPPTRDVHCQMTSKYEIQRPPTRDVPCQVTSKNEIKRPPTRNVHCQTTIKIFRDVACQSCSTPSTPAPPQPPTPTPPLPPTPTPPPPPTPTPAPQPTKKDQLVYCIDLRPPTEILEPKPFDVFKRCIVPQPKKRIVTVGGGWNKMNEYMERHDPVKRFVYEREQLKNSNLPEKKKKYYGFKSIYKSPQYKRAYRFYELKYFSGY</sequence>
<feature type="compositionally biased region" description="Pro residues" evidence="4">
    <location>
        <begin position="187"/>
        <end position="217"/>
    </location>
</feature>
<comment type="subcellular location">
    <subcellularLocation>
        <location evidence="1">Cytoplasm</location>
        <location evidence="1">Cytoskeleton</location>
    </subcellularLocation>
</comment>
<feature type="region of interest" description="Disordered" evidence="4">
    <location>
        <begin position="1"/>
        <end position="21"/>
    </location>
</feature>
<name>A0A6J8ERP5_MYTCO</name>
<dbReference type="GO" id="GO:0008017">
    <property type="term" value="F:microtubule binding"/>
    <property type="evidence" value="ECO:0007669"/>
    <property type="project" value="InterPro"/>
</dbReference>
<feature type="domain" description="GAR" evidence="5">
    <location>
        <begin position="257"/>
        <end position="278"/>
    </location>
</feature>
<keyword evidence="7" id="KW-1185">Reference proteome</keyword>